<reference evidence="3" key="1">
    <citation type="submission" date="2009-12" db="EMBL/GenBank/DDBJ databases">
        <title>Complete sequence of Treponema azotonutricium strain ZAS-9.</title>
        <authorList>
            <person name="Tetu S.G."/>
            <person name="Matson E."/>
            <person name="Ren Q."/>
            <person name="Seshadri R."/>
            <person name="Elbourne L."/>
            <person name="Hassan K.A."/>
            <person name="Durkin A."/>
            <person name="Radune D."/>
            <person name="Mohamoud Y."/>
            <person name="Shay R."/>
            <person name="Jin S."/>
            <person name="Zhang X."/>
            <person name="Lucey K."/>
            <person name="Ballor N.R."/>
            <person name="Ottesen E."/>
            <person name="Rosenthal R."/>
            <person name="Allen A."/>
            <person name="Leadbetter J.R."/>
            <person name="Paulsen I.T."/>
        </authorList>
    </citation>
    <scope>NUCLEOTIDE SEQUENCE [LARGE SCALE GENOMIC DNA]</scope>
    <source>
        <strain evidence="3">ATCC BAA-888 / DSM 13862 / ZAS-9</strain>
    </source>
</reference>
<name>F5YG09_LEAAZ</name>
<sequence length="383" mass="42309">MKRIIAAVLLAGALSVLGAAEFTVPRLEMATRGRVEDGDFVLSSAISADLSLTGGYKYGILLGFDFATLDLMDPAAGPFSALNFRIAKARARDLFDLPLELTYFLGAGDDFCSGDEFSDRFGIAPIGTTYRGFFYFPEGIGGDINRRYNGIHSARGTGLSVALTKWGNVVPMFYLYEDFTYNFLGSNQFTPTFDNGEIHYSGDFRVLINNENTKIEFFGGSSLTSDLDVNLRAGVLAHFSSNKGMEFLLQGGIPGWDADSKFGIDNLFFLMEPRLRFEKGGLNVTFFYHPVEYLHIKTAEEKGKVDLNIRFYLGRPETGFSGGLETTMGLKIDGMDDFSLFISPFLSFAASGLLWDAKIRVNILDFDPPTEAFELFIGVRTAF</sequence>
<dbReference type="OrthoDB" id="359899at2"/>
<dbReference type="eggNOG" id="ENOG5033W49">
    <property type="taxonomic scope" value="Bacteria"/>
</dbReference>
<evidence type="ECO:0000256" key="1">
    <source>
        <dbReference type="SAM" id="SignalP"/>
    </source>
</evidence>
<dbReference type="EMBL" id="CP001841">
    <property type="protein sequence ID" value="AEF81489.1"/>
    <property type="molecule type" value="Genomic_DNA"/>
</dbReference>
<organism evidence="2 3">
    <name type="scientific">Leadbettera azotonutricia (strain ATCC BAA-888 / DSM 13862 / ZAS-9)</name>
    <name type="common">Treponema azotonutricium</name>
    <dbReference type="NCBI Taxonomy" id="545695"/>
    <lineage>
        <taxon>Bacteria</taxon>
        <taxon>Pseudomonadati</taxon>
        <taxon>Spirochaetota</taxon>
        <taxon>Spirochaetia</taxon>
        <taxon>Spirochaetales</taxon>
        <taxon>Breznakiellaceae</taxon>
        <taxon>Leadbettera</taxon>
    </lineage>
</organism>
<dbReference type="HOGENOM" id="CLU_721479_0_0_12"/>
<feature type="chain" id="PRO_5003331832" evidence="1">
    <location>
        <begin position="20"/>
        <end position="383"/>
    </location>
</feature>
<dbReference type="RefSeq" id="WP_015710702.1">
    <property type="nucleotide sequence ID" value="NC_015577.1"/>
</dbReference>
<reference evidence="2 3" key="2">
    <citation type="journal article" date="2011" name="ISME J.">
        <title>RNA-seq reveals cooperative metabolic interactions between two termite-gut spirochete species in co-culture.</title>
        <authorList>
            <person name="Rosenthal A.Z."/>
            <person name="Matson E.G."/>
            <person name="Eldar A."/>
            <person name="Leadbetter J.R."/>
        </authorList>
    </citation>
    <scope>NUCLEOTIDE SEQUENCE [LARGE SCALE GENOMIC DNA]</scope>
    <source>
        <strain evidence="3">ATCC BAA-888 / DSM 13862 / ZAS-9</strain>
    </source>
</reference>
<dbReference type="STRING" id="545695.TREAZ_1298"/>
<keyword evidence="1" id="KW-0732">Signal</keyword>
<feature type="signal peptide" evidence="1">
    <location>
        <begin position="1"/>
        <end position="19"/>
    </location>
</feature>
<proteinExistence type="predicted"/>
<gene>
    <name evidence="2" type="ordered locus">TREAZ_1298</name>
</gene>
<evidence type="ECO:0000313" key="3">
    <source>
        <dbReference type="Proteomes" id="UP000009222"/>
    </source>
</evidence>
<accession>F5YG09</accession>
<protein>
    <submittedName>
        <fullName evidence="2">Uncharacterized protein</fullName>
    </submittedName>
</protein>
<evidence type="ECO:0000313" key="2">
    <source>
        <dbReference type="EMBL" id="AEF81489.1"/>
    </source>
</evidence>
<dbReference type="AlphaFoldDB" id="F5YG09"/>
<dbReference type="Proteomes" id="UP000009222">
    <property type="component" value="Chromosome"/>
</dbReference>
<keyword evidence="3" id="KW-1185">Reference proteome</keyword>
<dbReference type="InParanoid" id="F5YG09"/>
<dbReference type="KEGG" id="taz:TREAZ_1298"/>